<dbReference type="InterPro" id="IPR052031">
    <property type="entry name" value="Membrane_Transporter-Flippase"/>
</dbReference>
<keyword evidence="4 8" id="KW-0812">Transmembrane</keyword>
<dbReference type="Proteomes" id="UP000245166">
    <property type="component" value="Unassembled WGS sequence"/>
</dbReference>
<evidence type="ECO:0000256" key="4">
    <source>
        <dbReference type="ARBA" id="ARBA00022692"/>
    </source>
</evidence>
<gene>
    <name evidence="9" type="ORF">C8046_13810</name>
</gene>
<evidence type="ECO:0000313" key="10">
    <source>
        <dbReference type="Proteomes" id="UP000245166"/>
    </source>
</evidence>
<organism evidence="9 10">
    <name type="scientific">Serinibacter arcticus</name>
    <dbReference type="NCBI Taxonomy" id="1655435"/>
    <lineage>
        <taxon>Bacteria</taxon>
        <taxon>Bacillati</taxon>
        <taxon>Actinomycetota</taxon>
        <taxon>Actinomycetes</taxon>
        <taxon>Micrococcales</taxon>
        <taxon>Beutenbergiaceae</taxon>
        <taxon>Serinibacter</taxon>
    </lineage>
</organism>
<dbReference type="PANTHER" id="PTHR43549">
    <property type="entry name" value="MULTIDRUG RESISTANCE PROTEIN YPNP-RELATED"/>
    <property type="match status" value="1"/>
</dbReference>
<feature type="transmembrane region" description="Helical" evidence="8">
    <location>
        <begin position="223"/>
        <end position="244"/>
    </location>
</feature>
<dbReference type="GO" id="GO:0042910">
    <property type="term" value="F:xenobiotic transmembrane transporter activity"/>
    <property type="evidence" value="ECO:0007669"/>
    <property type="project" value="InterPro"/>
</dbReference>
<dbReference type="GO" id="GO:0015297">
    <property type="term" value="F:antiporter activity"/>
    <property type="evidence" value="ECO:0007669"/>
    <property type="project" value="InterPro"/>
</dbReference>
<keyword evidence="2" id="KW-0813">Transport</keyword>
<reference evidence="9 10" key="1">
    <citation type="submission" date="2018-03" db="EMBL/GenBank/DDBJ databases">
        <title>Genome assembly of novel Miniimonas species PCH200.</title>
        <authorList>
            <person name="Thakur V."/>
            <person name="Kumar V."/>
            <person name="Singh D."/>
        </authorList>
    </citation>
    <scope>NUCLEOTIDE SEQUENCE [LARGE SCALE GENOMIC DNA]</scope>
    <source>
        <strain evidence="9 10">PCH200</strain>
    </source>
</reference>
<feature type="transmembrane region" description="Helical" evidence="8">
    <location>
        <begin position="250"/>
        <end position="273"/>
    </location>
</feature>
<evidence type="ECO:0000256" key="1">
    <source>
        <dbReference type="ARBA" id="ARBA00004651"/>
    </source>
</evidence>
<name>A0A2U1ZX87_9MICO</name>
<evidence type="ECO:0000256" key="2">
    <source>
        <dbReference type="ARBA" id="ARBA00022448"/>
    </source>
</evidence>
<feature type="transmembrane region" description="Helical" evidence="8">
    <location>
        <begin position="448"/>
        <end position="467"/>
    </location>
</feature>
<feature type="transmembrane region" description="Helical" evidence="8">
    <location>
        <begin position="103"/>
        <end position="124"/>
    </location>
</feature>
<accession>A0A2U1ZX87</accession>
<keyword evidence="10" id="KW-1185">Reference proteome</keyword>
<evidence type="ECO:0000256" key="7">
    <source>
        <dbReference type="SAM" id="MobiDB-lite"/>
    </source>
</evidence>
<feature type="transmembrane region" description="Helical" evidence="8">
    <location>
        <begin position="340"/>
        <end position="358"/>
    </location>
</feature>
<feature type="transmembrane region" description="Helical" evidence="8">
    <location>
        <begin position="73"/>
        <end position="91"/>
    </location>
</feature>
<evidence type="ECO:0000313" key="9">
    <source>
        <dbReference type="EMBL" id="PWD51560.1"/>
    </source>
</evidence>
<evidence type="ECO:0000256" key="8">
    <source>
        <dbReference type="SAM" id="Phobius"/>
    </source>
</evidence>
<dbReference type="PANTHER" id="PTHR43549:SF3">
    <property type="entry name" value="MULTIDRUG RESISTANCE PROTEIN YPNP-RELATED"/>
    <property type="match status" value="1"/>
</dbReference>
<evidence type="ECO:0000256" key="5">
    <source>
        <dbReference type="ARBA" id="ARBA00022989"/>
    </source>
</evidence>
<feature type="transmembrane region" description="Helical" evidence="8">
    <location>
        <begin position="152"/>
        <end position="171"/>
    </location>
</feature>
<comment type="caution">
    <text evidence="9">The sequence shown here is derived from an EMBL/GenBank/DDBJ whole genome shotgun (WGS) entry which is preliminary data.</text>
</comment>
<dbReference type="GO" id="GO:0005886">
    <property type="term" value="C:plasma membrane"/>
    <property type="evidence" value="ECO:0007669"/>
    <property type="project" value="UniProtKB-SubCell"/>
</dbReference>
<feature type="transmembrane region" description="Helical" evidence="8">
    <location>
        <begin position="191"/>
        <end position="211"/>
    </location>
</feature>
<feature type="transmembrane region" description="Helical" evidence="8">
    <location>
        <begin position="378"/>
        <end position="396"/>
    </location>
</feature>
<feature type="region of interest" description="Disordered" evidence="7">
    <location>
        <begin position="1"/>
        <end position="21"/>
    </location>
</feature>
<dbReference type="EMBL" id="PYHR01000002">
    <property type="protein sequence ID" value="PWD51560.1"/>
    <property type="molecule type" value="Genomic_DNA"/>
</dbReference>
<keyword evidence="5 8" id="KW-1133">Transmembrane helix</keyword>
<dbReference type="NCBIfam" id="TIGR00797">
    <property type="entry name" value="matE"/>
    <property type="match status" value="1"/>
</dbReference>
<feature type="transmembrane region" description="Helical" evidence="8">
    <location>
        <begin position="473"/>
        <end position="493"/>
    </location>
</feature>
<dbReference type="AlphaFoldDB" id="A0A2U1ZX87"/>
<evidence type="ECO:0000256" key="3">
    <source>
        <dbReference type="ARBA" id="ARBA00022475"/>
    </source>
</evidence>
<keyword evidence="6 8" id="KW-0472">Membrane</keyword>
<comment type="subcellular location">
    <subcellularLocation>
        <location evidence="1">Cell membrane</location>
        <topology evidence="1">Multi-pass membrane protein</topology>
    </subcellularLocation>
</comment>
<sequence>MRCKQARCPDHGPPLARPPGTVIESIRPRRRSVHRTTPPPPFALTARVCRARPRTTFGLHVTTDLTTGKPLRLILTFTLPLLAGLVLQQLYHLADAVVVGRTLGIQALAAVGATGSIAFLLLGFTMGMTNGFAIPVARAFGAGDADAVRRSVAVGAVLSAIVAAGLTLVGIPLSRQLLIWMATPAELLDGATIFMAVTFAGCSAGIAFNYLSGIIRALGDSRTPLMFLAVSSVLNVGLVLLLVGGTSMGIAGAALATVLAQLATVVACLALIARRMPLLRPRRADWRLRRADVVESLRLGLPMGFQMSIIAIGTLVLQYAINRLGPDAVAAFAAASRVDALAMTPYQAFGMAIATYVAQNRGAGQWSRIRQGVTQTAWLSVGVALAVGLACILWGTSMVRVFAGHDAHAEAILADAHTLLLVNGLLYFTLGLLFVFRSALQGLGHAGIPTFSGVVELVLRSAAALVLVTPLGFLGAVLAAPLAWVGALVPLWISWEARRRALTPLPDEPPLGAFPGGVTPAELAESDQTRS</sequence>
<protein>
    <submittedName>
        <fullName evidence="9">MATE family efflux transporter</fullName>
    </submittedName>
</protein>
<dbReference type="Pfam" id="PF01554">
    <property type="entry name" value="MatE"/>
    <property type="match status" value="2"/>
</dbReference>
<feature type="transmembrane region" description="Helical" evidence="8">
    <location>
        <begin position="299"/>
        <end position="320"/>
    </location>
</feature>
<evidence type="ECO:0000256" key="6">
    <source>
        <dbReference type="ARBA" id="ARBA00023136"/>
    </source>
</evidence>
<dbReference type="CDD" id="cd13138">
    <property type="entry name" value="MATE_yoeA_like"/>
    <property type="match status" value="1"/>
</dbReference>
<dbReference type="InterPro" id="IPR002528">
    <property type="entry name" value="MATE_fam"/>
</dbReference>
<feature type="transmembrane region" description="Helical" evidence="8">
    <location>
        <begin position="416"/>
        <end position="436"/>
    </location>
</feature>
<feature type="region of interest" description="Disordered" evidence="7">
    <location>
        <begin position="508"/>
        <end position="531"/>
    </location>
</feature>
<proteinExistence type="predicted"/>
<keyword evidence="3" id="KW-1003">Cell membrane</keyword>